<dbReference type="EMBL" id="WNKZ01000055">
    <property type="protein sequence ID" value="MTV54601.1"/>
    <property type="molecule type" value="Genomic_DNA"/>
</dbReference>
<evidence type="ECO:0000313" key="2">
    <source>
        <dbReference type="EMBL" id="GGB93550.1"/>
    </source>
</evidence>
<reference evidence="2" key="4">
    <citation type="submission" date="2024-05" db="EMBL/GenBank/DDBJ databases">
        <authorList>
            <person name="Sun Q."/>
            <person name="Zhou Y."/>
        </authorList>
    </citation>
    <scope>NUCLEOTIDE SEQUENCE</scope>
    <source>
        <strain evidence="2">CGMCC 1.15931</strain>
    </source>
</reference>
<evidence type="ECO:0000313" key="4">
    <source>
        <dbReference type="Proteomes" id="UP000430634"/>
    </source>
</evidence>
<dbReference type="Proteomes" id="UP000430634">
    <property type="component" value="Unassembled WGS sequence"/>
</dbReference>
<comment type="caution">
    <text evidence="3">The sequence shown here is derived from an EMBL/GenBank/DDBJ whole genome shotgun (WGS) entry which is preliminary data.</text>
</comment>
<feature type="region of interest" description="Disordered" evidence="1">
    <location>
        <begin position="29"/>
        <end position="53"/>
    </location>
</feature>
<dbReference type="AlphaFoldDB" id="A0A6I3SZ37"/>
<dbReference type="PROSITE" id="PS51257">
    <property type="entry name" value="PROKAR_LIPOPROTEIN"/>
    <property type="match status" value="1"/>
</dbReference>
<dbReference type="RefSeq" id="WP_155471889.1">
    <property type="nucleotide sequence ID" value="NZ_BMKG01000004.1"/>
</dbReference>
<keyword evidence="5" id="KW-1185">Reference proteome</keyword>
<organism evidence="3 4">
    <name type="scientific">Pseudoduganella buxea</name>
    <dbReference type="NCBI Taxonomy" id="1949069"/>
    <lineage>
        <taxon>Bacteria</taxon>
        <taxon>Pseudomonadati</taxon>
        <taxon>Pseudomonadota</taxon>
        <taxon>Betaproteobacteria</taxon>
        <taxon>Burkholderiales</taxon>
        <taxon>Oxalobacteraceae</taxon>
        <taxon>Telluria group</taxon>
        <taxon>Pseudoduganella</taxon>
    </lineage>
</organism>
<dbReference type="Proteomes" id="UP000622638">
    <property type="component" value="Unassembled WGS sequence"/>
</dbReference>
<accession>A0A6I3SZ37</accession>
<gene>
    <name evidence="2" type="ORF">GCM10011572_14450</name>
    <name evidence="3" type="ORF">GM672_17875</name>
</gene>
<reference evidence="5" key="2">
    <citation type="journal article" date="2019" name="Int. J. Syst. Evol. Microbiol.">
        <title>The Global Catalogue of Microorganisms (GCM) 10K type strain sequencing project: providing services to taxonomists for standard genome sequencing and annotation.</title>
        <authorList>
            <consortium name="The Broad Institute Genomics Platform"/>
            <consortium name="The Broad Institute Genome Sequencing Center for Infectious Disease"/>
            <person name="Wu L."/>
            <person name="Ma J."/>
        </authorList>
    </citation>
    <scope>NUCLEOTIDE SEQUENCE [LARGE SCALE GENOMIC DNA]</scope>
    <source>
        <strain evidence="5">CGMCC 1.15931</strain>
    </source>
</reference>
<dbReference type="EMBL" id="BMKG01000004">
    <property type="protein sequence ID" value="GGB93550.1"/>
    <property type="molecule type" value="Genomic_DNA"/>
</dbReference>
<name>A0A6I3SZ37_9BURK</name>
<evidence type="ECO:0000313" key="3">
    <source>
        <dbReference type="EMBL" id="MTV54601.1"/>
    </source>
</evidence>
<reference evidence="3 4" key="3">
    <citation type="submission" date="2019-11" db="EMBL/GenBank/DDBJ databases">
        <title>Type strains purchased from KCTC, JCM and DSMZ.</title>
        <authorList>
            <person name="Lu H."/>
        </authorList>
    </citation>
    <scope>NUCLEOTIDE SEQUENCE [LARGE SCALE GENOMIC DNA]</scope>
    <source>
        <strain evidence="3 4">KCTC 52429</strain>
    </source>
</reference>
<evidence type="ECO:0008006" key="6">
    <source>
        <dbReference type="Google" id="ProtNLM"/>
    </source>
</evidence>
<evidence type="ECO:0000256" key="1">
    <source>
        <dbReference type="SAM" id="MobiDB-lite"/>
    </source>
</evidence>
<reference evidence="2" key="1">
    <citation type="journal article" date="2014" name="Int. J. Syst. Evol. Microbiol.">
        <title>Complete genome of a new Firmicutes species belonging to the dominant human colonic microbiota ('Ruminococcus bicirculans') reveals two chromosomes and a selective capacity to utilize plant glucans.</title>
        <authorList>
            <consortium name="NISC Comparative Sequencing Program"/>
            <person name="Wegmann U."/>
            <person name="Louis P."/>
            <person name="Goesmann A."/>
            <person name="Henrissat B."/>
            <person name="Duncan S.H."/>
            <person name="Flint H.J."/>
        </authorList>
    </citation>
    <scope>NUCLEOTIDE SEQUENCE</scope>
    <source>
        <strain evidence="2">CGMCC 1.15931</strain>
    </source>
</reference>
<protein>
    <recommendedName>
        <fullName evidence="6">Lipoprotein</fullName>
    </recommendedName>
</protein>
<evidence type="ECO:0000313" key="5">
    <source>
        <dbReference type="Proteomes" id="UP000622638"/>
    </source>
</evidence>
<sequence>MIRSLTLYSTLALPLLLGACGKKDEAAEAPVAAQADAPDDAQQADNAPPEAPAESFWPAIAPLVAGTYQGECLQLPEMKNQGGSITVAANGKASAAGIDSDLSKSTSILLSRHRQDGGGHYAMATLDTESDDSKVHFQLQAEAKAVENKALLLRGERQLSCSNVGAMDQLNAKPLHVSLAKLLDASSRKMKCVSTANLLSQPERTVQVAGGVVTVGDEKFQLDKAELETATLTDGSNGFTYMFKISEAQQLNLMYNGPGKLVSAMGVTIEDKKHICTVEG</sequence>
<dbReference type="OrthoDB" id="8756569at2"/>
<proteinExistence type="predicted"/>